<dbReference type="GO" id="GO:0006221">
    <property type="term" value="P:pyrimidine nucleotide biosynthetic process"/>
    <property type="evidence" value="ECO:0007669"/>
    <property type="project" value="UniProtKB-KW"/>
</dbReference>
<reference evidence="3 4" key="2">
    <citation type="journal article" date="2016" name="Int. J. Syst. Evol. Microbiol.">
        <title>Flavisolibacter tropicus sp. nov., isolated from tropical soil.</title>
        <authorList>
            <person name="Lee J.J."/>
            <person name="Kang M.S."/>
            <person name="Kim G.S."/>
            <person name="Lee C.S."/>
            <person name="Lim S."/>
            <person name="Lee J."/>
            <person name="Roh S.H."/>
            <person name="Kang H."/>
            <person name="Ha J.M."/>
            <person name="Bae S."/>
            <person name="Jung H.Y."/>
            <person name="Kim M.K."/>
        </authorList>
    </citation>
    <scope>NUCLEOTIDE SEQUENCE [LARGE SCALE GENOMIC DNA]</scope>
    <source>
        <strain evidence="3 4">LCS9</strain>
    </source>
</reference>
<dbReference type="EMBL" id="CP011390">
    <property type="protein sequence ID" value="ANE49376.1"/>
    <property type="molecule type" value="Genomic_DNA"/>
</dbReference>
<reference evidence="4" key="1">
    <citation type="submission" date="2015-01" db="EMBL/GenBank/DDBJ databases">
        <title>Flavisolibacter sp./LCS9/ whole genome sequencing.</title>
        <authorList>
            <person name="Kim M.K."/>
            <person name="Srinivasan S."/>
            <person name="Lee J.-J."/>
        </authorList>
    </citation>
    <scope>NUCLEOTIDE SEQUENCE [LARGE SCALE GENOMIC DNA]</scope>
    <source>
        <strain evidence="4">LCS9</strain>
    </source>
</reference>
<dbReference type="NCBIfam" id="TIGR00857">
    <property type="entry name" value="pyrC_multi"/>
    <property type="match status" value="1"/>
</dbReference>
<dbReference type="GO" id="GO:0004151">
    <property type="term" value="F:dihydroorotase activity"/>
    <property type="evidence" value="ECO:0007669"/>
    <property type="project" value="InterPro"/>
</dbReference>
<dbReference type="SUPFAM" id="SSF51338">
    <property type="entry name" value="Composite domain of metallo-dependent hydrolases"/>
    <property type="match status" value="1"/>
</dbReference>
<dbReference type="Gene3D" id="3.20.20.140">
    <property type="entry name" value="Metal-dependent hydrolases"/>
    <property type="match status" value="1"/>
</dbReference>
<evidence type="ECO:0000313" key="3">
    <source>
        <dbReference type="EMBL" id="ANE49376.1"/>
    </source>
</evidence>
<accession>A0A172TQW1</accession>
<name>A0A172TQW1_9BACT</name>
<dbReference type="Gene3D" id="2.30.40.10">
    <property type="entry name" value="Urease, subunit C, domain 1"/>
    <property type="match status" value="1"/>
</dbReference>
<keyword evidence="4" id="KW-1185">Reference proteome</keyword>
<evidence type="ECO:0000259" key="2">
    <source>
        <dbReference type="Pfam" id="PF12890"/>
    </source>
</evidence>
<dbReference type="PANTHER" id="PTHR43668:SF2">
    <property type="entry name" value="ALLANTOINASE"/>
    <property type="match status" value="1"/>
</dbReference>
<proteinExistence type="predicted"/>
<dbReference type="InterPro" id="IPR032466">
    <property type="entry name" value="Metal_Hydrolase"/>
</dbReference>
<protein>
    <submittedName>
        <fullName evidence="3">Dihydroorotase</fullName>
    </submittedName>
</protein>
<dbReference type="Pfam" id="PF12890">
    <property type="entry name" value="DHOase"/>
    <property type="match status" value="1"/>
</dbReference>
<dbReference type="InterPro" id="IPR011059">
    <property type="entry name" value="Metal-dep_hydrolase_composite"/>
</dbReference>
<dbReference type="KEGG" id="fla:SY85_01510"/>
<dbReference type="GO" id="GO:0004038">
    <property type="term" value="F:allantoinase activity"/>
    <property type="evidence" value="ECO:0007669"/>
    <property type="project" value="TreeGrafter"/>
</dbReference>
<dbReference type="AlphaFoldDB" id="A0A172TQW1"/>
<dbReference type="STRING" id="1492898.SY85_01510"/>
<dbReference type="Proteomes" id="UP000077177">
    <property type="component" value="Chromosome"/>
</dbReference>
<dbReference type="CDD" id="cd01317">
    <property type="entry name" value="DHOase_IIa"/>
    <property type="match status" value="1"/>
</dbReference>
<dbReference type="GO" id="GO:0005737">
    <property type="term" value="C:cytoplasm"/>
    <property type="evidence" value="ECO:0007669"/>
    <property type="project" value="TreeGrafter"/>
</dbReference>
<dbReference type="InterPro" id="IPR050138">
    <property type="entry name" value="DHOase/Allantoinase_Hydrolase"/>
</dbReference>
<dbReference type="InterPro" id="IPR024403">
    <property type="entry name" value="DHOase_cat"/>
</dbReference>
<dbReference type="OrthoDB" id="9765462at2"/>
<dbReference type="GO" id="GO:0006145">
    <property type="term" value="P:purine nucleobase catabolic process"/>
    <property type="evidence" value="ECO:0007669"/>
    <property type="project" value="TreeGrafter"/>
</dbReference>
<feature type="domain" description="Dihydroorotase catalytic" evidence="2">
    <location>
        <begin position="52"/>
        <end position="238"/>
    </location>
</feature>
<dbReference type="GO" id="GO:0046872">
    <property type="term" value="F:metal ion binding"/>
    <property type="evidence" value="ECO:0007669"/>
    <property type="project" value="InterPro"/>
</dbReference>
<gene>
    <name evidence="3" type="ORF">SY85_01510</name>
</gene>
<organism evidence="3 4">
    <name type="scientific">Flavisolibacter tropicus</name>
    <dbReference type="NCBI Taxonomy" id="1492898"/>
    <lineage>
        <taxon>Bacteria</taxon>
        <taxon>Pseudomonadati</taxon>
        <taxon>Bacteroidota</taxon>
        <taxon>Chitinophagia</taxon>
        <taxon>Chitinophagales</taxon>
        <taxon>Chitinophagaceae</taxon>
        <taxon>Flavisolibacter</taxon>
    </lineage>
</organism>
<keyword evidence="1" id="KW-0665">Pyrimidine biosynthesis</keyword>
<dbReference type="RefSeq" id="WP_066401463.1">
    <property type="nucleotide sequence ID" value="NZ_CP011390.1"/>
</dbReference>
<evidence type="ECO:0000256" key="1">
    <source>
        <dbReference type="ARBA" id="ARBA00022975"/>
    </source>
</evidence>
<dbReference type="PANTHER" id="PTHR43668">
    <property type="entry name" value="ALLANTOINASE"/>
    <property type="match status" value="1"/>
</dbReference>
<evidence type="ECO:0000313" key="4">
    <source>
        <dbReference type="Proteomes" id="UP000077177"/>
    </source>
</evidence>
<sequence length="421" mass="46029">MNILLRQATIIDPSSPFHLQKADILIANSIFQQIESTITTQADYVIDLNGSFISPGWVETFTDACDPGFEYKETIESATLAAAHGGFTDLMILPNTLPVVHTKAGVEYLVQKGKQSPVHIHPIAAVTKNIEGKELAEMYDMAGSGAVAFSDGSKSIQDAGLLLKALQYVKAIDKTIIQLPEDKSFNPHGLMNEGIISTQLGLPGKPAIAEELMVARDIELVKYTGSKLHFTGISSKKSVELIKQAKAENLSVTCSVTPYHLCFIDEDLSSYDTNLKVNPPLRTAADRKALQEAVLDGTIDCIAVHHIPEDIDHKITEFEYARYGMIGLQTAFAVVQKTMPQLAPEKLVSLFAIQPRNIFGLESASIQIGSTACCSLFSLDQEWAFEKDKNQSKSSNSPFFDNRFNAKPLGIINKGNLILNN</sequence>
<dbReference type="SUPFAM" id="SSF51556">
    <property type="entry name" value="Metallo-dependent hydrolases"/>
    <property type="match status" value="1"/>
</dbReference>
<dbReference type="InterPro" id="IPR004722">
    <property type="entry name" value="DHOase"/>
</dbReference>
<dbReference type="PATRIC" id="fig|1492898.3.peg.339"/>